<gene>
    <name evidence="1" type="ORF">RCL2_001051600</name>
</gene>
<evidence type="ECO:0000313" key="1">
    <source>
        <dbReference type="EMBL" id="GES83358.1"/>
    </source>
</evidence>
<dbReference type="OrthoDB" id="2439235at2759"/>
<comment type="caution">
    <text evidence="1">The sequence shown here is derived from an EMBL/GenBank/DDBJ whole genome shotgun (WGS) entry which is preliminary data.</text>
</comment>
<accession>A0A8H3QKR6</accession>
<sequence>MNEQELLKILADRANNLDYDFVYNLFNQYRKNTIGSYNSKPMFKHLVLLIEDYNNSGDGFMCQVHKKVSQVCELCYMDALSTFELPKYINNS</sequence>
<dbReference type="EMBL" id="BLAL01000068">
    <property type="protein sequence ID" value="GES83358.1"/>
    <property type="molecule type" value="Genomic_DNA"/>
</dbReference>
<name>A0A8H3QKR6_9GLOM</name>
<dbReference type="Proteomes" id="UP000615446">
    <property type="component" value="Unassembled WGS sequence"/>
</dbReference>
<proteinExistence type="predicted"/>
<reference evidence="1" key="1">
    <citation type="submission" date="2019-10" db="EMBL/GenBank/DDBJ databases">
        <title>Conservation and host-specific expression of non-tandemly repeated heterogenous ribosome RNA gene in arbuscular mycorrhizal fungi.</title>
        <authorList>
            <person name="Maeda T."/>
            <person name="Kobayashi Y."/>
            <person name="Nakagawa T."/>
            <person name="Ezawa T."/>
            <person name="Yamaguchi K."/>
            <person name="Bino T."/>
            <person name="Nishimoto Y."/>
            <person name="Shigenobu S."/>
            <person name="Kawaguchi M."/>
        </authorList>
    </citation>
    <scope>NUCLEOTIDE SEQUENCE</scope>
    <source>
        <strain evidence="1">HR1</strain>
    </source>
</reference>
<evidence type="ECO:0000313" key="2">
    <source>
        <dbReference type="Proteomes" id="UP000615446"/>
    </source>
</evidence>
<organism evidence="1 2">
    <name type="scientific">Rhizophagus clarus</name>
    <dbReference type="NCBI Taxonomy" id="94130"/>
    <lineage>
        <taxon>Eukaryota</taxon>
        <taxon>Fungi</taxon>
        <taxon>Fungi incertae sedis</taxon>
        <taxon>Mucoromycota</taxon>
        <taxon>Glomeromycotina</taxon>
        <taxon>Glomeromycetes</taxon>
        <taxon>Glomerales</taxon>
        <taxon>Glomeraceae</taxon>
        <taxon>Rhizophagus</taxon>
    </lineage>
</organism>
<dbReference type="AlphaFoldDB" id="A0A8H3QKR6"/>
<protein>
    <submittedName>
        <fullName evidence="1">Uncharacterized protein</fullName>
    </submittedName>
</protein>